<comment type="caution">
    <text evidence="1">The sequence shown here is derived from an EMBL/GenBank/DDBJ whole genome shotgun (WGS) entry which is preliminary data.</text>
</comment>
<proteinExistence type="predicted"/>
<reference evidence="1" key="1">
    <citation type="journal article" date="2015" name="Nature">
        <title>Complex archaea that bridge the gap between prokaryotes and eukaryotes.</title>
        <authorList>
            <person name="Spang A."/>
            <person name="Saw J.H."/>
            <person name="Jorgensen S.L."/>
            <person name="Zaremba-Niedzwiedzka K."/>
            <person name="Martijn J."/>
            <person name="Lind A.E."/>
            <person name="van Eijk R."/>
            <person name="Schleper C."/>
            <person name="Guy L."/>
            <person name="Ettema T.J."/>
        </authorList>
    </citation>
    <scope>NUCLEOTIDE SEQUENCE</scope>
</reference>
<name>A0A0F9NJ92_9ZZZZ</name>
<accession>A0A0F9NJ92</accession>
<dbReference type="AlphaFoldDB" id="A0A0F9NJ92"/>
<sequence>MPIHWQKAWRLGYEAVAYLAGSEGLQLRLGDGSAG</sequence>
<evidence type="ECO:0000313" key="1">
    <source>
        <dbReference type="EMBL" id="KKN17934.1"/>
    </source>
</evidence>
<gene>
    <name evidence="1" type="ORF">LCGC14_0960800</name>
</gene>
<protein>
    <submittedName>
        <fullName evidence="1">Uncharacterized protein</fullName>
    </submittedName>
</protein>
<organism evidence="1">
    <name type="scientific">marine sediment metagenome</name>
    <dbReference type="NCBI Taxonomy" id="412755"/>
    <lineage>
        <taxon>unclassified sequences</taxon>
        <taxon>metagenomes</taxon>
        <taxon>ecological metagenomes</taxon>
    </lineage>
</organism>
<dbReference type="EMBL" id="LAZR01003474">
    <property type="protein sequence ID" value="KKN17934.1"/>
    <property type="molecule type" value="Genomic_DNA"/>
</dbReference>